<evidence type="ECO:0000256" key="1">
    <source>
        <dbReference type="SAM" id="Phobius"/>
    </source>
</evidence>
<organism evidence="2 3">
    <name type="scientific">Pauljensenia hongkongensis</name>
    <dbReference type="NCBI Taxonomy" id="178339"/>
    <lineage>
        <taxon>Bacteria</taxon>
        <taxon>Bacillati</taxon>
        <taxon>Actinomycetota</taxon>
        <taxon>Actinomycetes</taxon>
        <taxon>Actinomycetales</taxon>
        <taxon>Actinomycetaceae</taxon>
        <taxon>Pauljensenia</taxon>
    </lineage>
</organism>
<dbReference type="EMBL" id="CP017298">
    <property type="protein sequence ID" value="AOS47770.1"/>
    <property type="molecule type" value="Genomic_DNA"/>
</dbReference>
<protein>
    <submittedName>
        <fullName evidence="2">Uncharacterized protein</fullName>
    </submittedName>
</protein>
<reference evidence="2 3" key="1">
    <citation type="submission" date="2016-09" db="EMBL/GenBank/DDBJ databases">
        <title>Complete genome sequence of Actinomyces hongkongensis HKU8.</title>
        <authorList>
            <person name="Gao Y.-X."/>
            <person name="Zhou Y.-Y."/>
            <person name="Xie Y."/>
            <person name="Wang M."/>
            <person name="Wang S.-J."/>
            <person name="Shen S.-G."/>
        </authorList>
    </citation>
    <scope>NUCLEOTIDE SEQUENCE [LARGE SCALE GENOMIC DNA]</scope>
    <source>
        <strain evidence="2 3">HKU8</strain>
    </source>
</reference>
<dbReference type="STRING" id="178339.BH719_07895"/>
<feature type="transmembrane region" description="Helical" evidence="1">
    <location>
        <begin position="120"/>
        <end position="145"/>
    </location>
</feature>
<feature type="transmembrane region" description="Helical" evidence="1">
    <location>
        <begin position="30"/>
        <end position="52"/>
    </location>
</feature>
<keyword evidence="1" id="KW-0472">Membrane</keyword>
<gene>
    <name evidence="2" type="ORF">BH719_07895</name>
</gene>
<dbReference type="AlphaFoldDB" id="A0A1D8B3Q9"/>
<accession>A0A1D8B3Q9</accession>
<keyword evidence="1" id="KW-0812">Transmembrane</keyword>
<dbReference type="Proteomes" id="UP000095214">
    <property type="component" value="Chromosome"/>
</dbReference>
<evidence type="ECO:0000313" key="2">
    <source>
        <dbReference type="EMBL" id="AOS47770.1"/>
    </source>
</evidence>
<evidence type="ECO:0000313" key="3">
    <source>
        <dbReference type="Proteomes" id="UP000095214"/>
    </source>
</evidence>
<name>A0A1D8B3Q9_9ACTO</name>
<keyword evidence="3" id="KW-1185">Reference proteome</keyword>
<sequence>MVGGGLVGTLVANITGGTANGNTWSIAKDAHFAIATMLAVAGLICFAIGWRLNVVSAEARARAHADEVRARLVGSMSDGTLQVSPGVAPSSQDEAEAFVERTAAEQYAEARSALRNRHSVFYIPVQYIGALGLAGAVVVLVYAVINALV</sequence>
<proteinExistence type="predicted"/>
<keyword evidence="1" id="KW-1133">Transmembrane helix</keyword>
<dbReference type="KEGG" id="phon:BH719_07895"/>